<comment type="similarity">
    <text evidence="1 5">Belongs to the CoaE family.</text>
</comment>
<dbReference type="GO" id="GO:0015937">
    <property type="term" value="P:coenzyme A biosynthetic process"/>
    <property type="evidence" value="ECO:0007669"/>
    <property type="project" value="UniProtKB-UniRule"/>
</dbReference>
<dbReference type="PROSITE" id="PS51219">
    <property type="entry name" value="DPCK"/>
    <property type="match status" value="1"/>
</dbReference>
<feature type="binding site" evidence="5">
    <location>
        <begin position="12"/>
        <end position="17"/>
    </location>
    <ligand>
        <name>ATP</name>
        <dbReference type="ChEBI" id="CHEBI:30616"/>
    </ligand>
</feature>
<gene>
    <name evidence="5" type="primary">coaE</name>
    <name evidence="7" type="ORF">P256_01877</name>
</gene>
<dbReference type="InterPro" id="IPR001977">
    <property type="entry name" value="Depp_CoAkinase"/>
</dbReference>
<dbReference type="STRING" id="1392540.P256_01877"/>
<keyword evidence="8" id="KW-1185">Reference proteome</keyword>
<dbReference type="AlphaFoldDB" id="V2T7U0"/>
<keyword evidence="4 5" id="KW-0173">Coenzyme A biosynthesis</keyword>
<dbReference type="HOGENOM" id="CLU_057180_1_2_6"/>
<evidence type="ECO:0000313" key="7">
    <source>
        <dbReference type="EMBL" id="ESK38343.1"/>
    </source>
</evidence>
<dbReference type="InterPro" id="IPR027417">
    <property type="entry name" value="P-loop_NTPase"/>
</dbReference>
<dbReference type="EMBL" id="AYER01000007">
    <property type="protein sequence ID" value="ESK38343.1"/>
    <property type="molecule type" value="Genomic_DNA"/>
</dbReference>
<dbReference type="CDD" id="cd02022">
    <property type="entry name" value="DPCK"/>
    <property type="match status" value="1"/>
</dbReference>
<evidence type="ECO:0000256" key="1">
    <source>
        <dbReference type="ARBA" id="ARBA00009018"/>
    </source>
</evidence>
<dbReference type="GO" id="GO:0005737">
    <property type="term" value="C:cytoplasm"/>
    <property type="evidence" value="ECO:0007669"/>
    <property type="project" value="UniProtKB-SubCell"/>
</dbReference>
<keyword evidence="5 7" id="KW-0418">Kinase</keyword>
<dbReference type="PATRIC" id="fig|1392540.3.peg.1811"/>
<dbReference type="Pfam" id="PF01121">
    <property type="entry name" value="CoaE"/>
    <property type="match status" value="1"/>
</dbReference>
<comment type="function">
    <text evidence="5">Catalyzes the phosphorylation of the 3'-hydroxyl group of dephosphocoenzyme A to form coenzyme A.</text>
</comment>
<organism evidence="7 8">
    <name type="scientific">Acinetobacter nectaris CIP 110549</name>
    <dbReference type="NCBI Taxonomy" id="1392540"/>
    <lineage>
        <taxon>Bacteria</taxon>
        <taxon>Pseudomonadati</taxon>
        <taxon>Pseudomonadota</taxon>
        <taxon>Gammaproteobacteria</taxon>
        <taxon>Moraxellales</taxon>
        <taxon>Moraxellaceae</taxon>
        <taxon>Acinetobacter</taxon>
    </lineage>
</organism>
<comment type="subcellular location">
    <subcellularLocation>
        <location evidence="5">Cytoplasm</location>
    </subcellularLocation>
</comment>
<dbReference type="PANTHER" id="PTHR10695">
    <property type="entry name" value="DEPHOSPHO-COA KINASE-RELATED"/>
    <property type="match status" value="1"/>
</dbReference>
<dbReference type="OrthoDB" id="9812943at2"/>
<keyword evidence="3 5" id="KW-0067">ATP-binding</keyword>
<dbReference type="HAMAP" id="MF_00376">
    <property type="entry name" value="Dephospho_CoA_kinase"/>
    <property type="match status" value="1"/>
</dbReference>
<dbReference type="GO" id="GO:0004140">
    <property type="term" value="F:dephospho-CoA kinase activity"/>
    <property type="evidence" value="ECO:0007669"/>
    <property type="project" value="UniProtKB-UniRule"/>
</dbReference>
<dbReference type="SUPFAM" id="SSF52540">
    <property type="entry name" value="P-loop containing nucleoside triphosphate hydrolases"/>
    <property type="match status" value="1"/>
</dbReference>
<evidence type="ECO:0000256" key="6">
    <source>
        <dbReference type="NCBIfam" id="TIGR00152"/>
    </source>
</evidence>
<dbReference type="GO" id="GO:0005524">
    <property type="term" value="F:ATP binding"/>
    <property type="evidence" value="ECO:0007669"/>
    <property type="project" value="UniProtKB-UniRule"/>
</dbReference>
<accession>V2T7U0</accession>
<comment type="catalytic activity">
    <reaction evidence="5">
        <text>3'-dephospho-CoA + ATP = ADP + CoA + H(+)</text>
        <dbReference type="Rhea" id="RHEA:18245"/>
        <dbReference type="ChEBI" id="CHEBI:15378"/>
        <dbReference type="ChEBI" id="CHEBI:30616"/>
        <dbReference type="ChEBI" id="CHEBI:57287"/>
        <dbReference type="ChEBI" id="CHEBI:57328"/>
        <dbReference type="ChEBI" id="CHEBI:456216"/>
        <dbReference type="EC" id="2.7.1.24"/>
    </reaction>
</comment>
<keyword evidence="5" id="KW-0963">Cytoplasm</keyword>
<dbReference type="UniPathway" id="UPA00241">
    <property type="reaction ID" value="UER00356"/>
</dbReference>
<dbReference type="Gene3D" id="3.40.50.300">
    <property type="entry name" value="P-loop containing nucleotide triphosphate hydrolases"/>
    <property type="match status" value="1"/>
</dbReference>
<evidence type="ECO:0000313" key="8">
    <source>
        <dbReference type="Proteomes" id="UP000023785"/>
    </source>
</evidence>
<keyword evidence="5" id="KW-0808">Transferase</keyword>
<keyword evidence="2 5" id="KW-0547">Nucleotide-binding</keyword>
<comment type="caution">
    <text evidence="7">The sequence shown here is derived from an EMBL/GenBank/DDBJ whole genome shotgun (WGS) entry which is preliminary data.</text>
</comment>
<sequence length="201" mass="22727">MPLTIGLTGGIGSGKSTASQWFEQQRIAVVDADIVAREVVQQGQPALQEIEQAFGAWVLEKDGTLNRKALRNHIFQNKEARQVLENITHPKIRESIIHQLQMIQSPYGILVSPLLFEAQQDQLTQRTLLIDCSEATQISRASQRDQQSIEQIKMIIATQMPRTEKQKRATDIVLNDTSQELLFSQLRALHLKYLALSEVTE</sequence>
<protein>
    <recommendedName>
        <fullName evidence="5 6">Dephospho-CoA kinase</fullName>
        <ecNumber evidence="5 6">2.7.1.24</ecNumber>
    </recommendedName>
    <alternativeName>
        <fullName evidence="5">Dephosphocoenzyme A kinase</fullName>
    </alternativeName>
</protein>
<comment type="pathway">
    <text evidence="5">Cofactor biosynthesis; coenzyme A biosynthesis; CoA from (R)-pantothenate: step 5/5.</text>
</comment>
<dbReference type="Proteomes" id="UP000023785">
    <property type="component" value="Unassembled WGS sequence"/>
</dbReference>
<dbReference type="RefSeq" id="WP_023273500.1">
    <property type="nucleotide sequence ID" value="NZ_KI530734.1"/>
</dbReference>
<dbReference type="PANTHER" id="PTHR10695:SF46">
    <property type="entry name" value="BIFUNCTIONAL COENZYME A SYNTHASE-RELATED"/>
    <property type="match status" value="1"/>
</dbReference>
<evidence type="ECO:0000256" key="5">
    <source>
        <dbReference type="HAMAP-Rule" id="MF_00376"/>
    </source>
</evidence>
<reference evidence="7 8" key="1">
    <citation type="submission" date="2013-10" db="EMBL/GenBank/DDBJ databases">
        <title>The Genome Sequence of Acinetobacter nectaris CIP 110549.</title>
        <authorList>
            <consortium name="The Broad Institute Genomics Platform"/>
            <consortium name="The Broad Institute Genome Sequencing Center for Infectious Disease"/>
            <person name="Cerqueira G."/>
            <person name="Feldgarden M."/>
            <person name="Courvalin P."/>
            <person name="Grillot-Courvalin C."/>
            <person name="Clermont D."/>
            <person name="Rocha E."/>
            <person name="Yoon E.-J."/>
            <person name="Nemec A."/>
            <person name="Young S.K."/>
            <person name="Zeng Q."/>
            <person name="Gargeya S."/>
            <person name="Fitzgerald M."/>
            <person name="Abouelleil A."/>
            <person name="Alvarado L."/>
            <person name="Berlin A.M."/>
            <person name="Chapman S.B."/>
            <person name="Gainer-Dewar J."/>
            <person name="Goldberg J."/>
            <person name="Gnerre S."/>
            <person name="Griggs A."/>
            <person name="Gujja S."/>
            <person name="Hansen M."/>
            <person name="Howarth C."/>
            <person name="Imamovic A."/>
            <person name="Ireland A."/>
            <person name="Larimer J."/>
            <person name="McCowan C."/>
            <person name="Murphy C."/>
            <person name="Pearson M."/>
            <person name="Poon T.W."/>
            <person name="Priest M."/>
            <person name="Roberts A."/>
            <person name="Saif S."/>
            <person name="Shea T."/>
            <person name="Sykes S."/>
            <person name="Wortman J."/>
            <person name="Nusbaum C."/>
            <person name="Birren B."/>
        </authorList>
    </citation>
    <scope>NUCLEOTIDE SEQUENCE [LARGE SCALE GENOMIC DNA]</scope>
    <source>
        <strain evidence="7 8">CIP 110549</strain>
    </source>
</reference>
<dbReference type="EC" id="2.7.1.24" evidence="5 6"/>
<evidence type="ECO:0000256" key="2">
    <source>
        <dbReference type="ARBA" id="ARBA00022741"/>
    </source>
</evidence>
<evidence type="ECO:0000256" key="4">
    <source>
        <dbReference type="ARBA" id="ARBA00022993"/>
    </source>
</evidence>
<dbReference type="eggNOG" id="COG0237">
    <property type="taxonomic scope" value="Bacteria"/>
</dbReference>
<evidence type="ECO:0000256" key="3">
    <source>
        <dbReference type="ARBA" id="ARBA00022840"/>
    </source>
</evidence>
<proteinExistence type="inferred from homology"/>
<name>V2T7U0_9GAMM</name>
<dbReference type="NCBIfam" id="TIGR00152">
    <property type="entry name" value="dephospho-CoA kinase"/>
    <property type="match status" value="1"/>
</dbReference>